<evidence type="ECO:0000256" key="3">
    <source>
        <dbReference type="ARBA" id="ARBA00022475"/>
    </source>
</evidence>
<keyword evidence="3" id="KW-1003">Cell membrane</keyword>
<evidence type="ECO:0000259" key="8">
    <source>
        <dbReference type="Pfam" id="PF04239"/>
    </source>
</evidence>
<dbReference type="InterPro" id="IPR007353">
    <property type="entry name" value="DUF421"/>
</dbReference>
<organism evidence="10 11">
    <name type="scientific">Paracoccus chinensis</name>
    <dbReference type="NCBI Taxonomy" id="525640"/>
    <lineage>
        <taxon>Bacteria</taxon>
        <taxon>Pseudomonadati</taxon>
        <taxon>Pseudomonadota</taxon>
        <taxon>Alphaproteobacteria</taxon>
        <taxon>Rhodobacterales</taxon>
        <taxon>Paracoccaceae</taxon>
        <taxon>Paracoccus</taxon>
    </lineage>
</organism>
<feature type="transmembrane region" description="Helical" evidence="7">
    <location>
        <begin position="53"/>
        <end position="73"/>
    </location>
</feature>
<dbReference type="PANTHER" id="PTHR34582">
    <property type="entry name" value="UPF0702 TRANSMEMBRANE PROTEIN YCAP"/>
    <property type="match status" value="1"/>
</dbReference>
<dbReference type="InterPro" id="IPR048454">
    <property type="entry name" value="YetF_N"/>
</dbReference>
<feature type="domain" description="YetF-like N-terminal transmembrane" evidence="9">
    <location>
        <begin position="26"/>
        <end position="96"/>
    </location>
</feature>
<proteinExistence type="inferred from homology"/>
<dbReference type="InterPro" id="IPR023090">
    <property type="entry name" value="UPF0702_alpha/beta_dom_sf"/>
</dbReference>
<evidence type="ECO:0000256" key="1">
    <source>
        <dbReference type="ARBA" id="ARBA00004651"/>
    </source>
</evidence>
<feature type="transmembrane region" description="Helical" evidence="7">
    <location>
        <begin position="20"/>
        <end position="41"/>
    </location>
</feature>
<evidence type="ECO:0000256" key="4">
    <source>
        <dbReference type="ARBA" id="ARBA00022692"/>
    </source>
</evidence>
<gene>
    <name evidence="10" type="ORF">SAMN04487971_107191</name>
</gene>
<feature type="transmembrane region" description="Helical" evidence="7">
    <location>
        <begin position="79"/>
        <end position="99"/>
    </location>
</feature>
<comment type="subcellular location">
    <subcellularLocation>
        <location evidence="1">Cell membrane</location>
        <topology evidence="1">Multi-pass membrane protein</topology>
    </subcellularLocation>
</comment>
<evidence type="ECO:0000256" key="2">
    <source>
        <dbReference type="ARBA" id="ARBA00006448"/>
    </source>
</evidence>
<name>A0A1G9I8Y9_9RHOB</name>
<evidence type="ECO:0000313" key="10">
    <source>
        <dbReference type="EMBL" id="SDL21717.1"/>
    </source>
</evidence>
<feature type="domain" description="YetF C-terminal" evidence="8">
    <location>
        <begin position="101"/>
        <end position="170"/>
    </location>
</feature>
<keyword evidence="5 7" id="KW-1133">Transmembrane helix</keyword>
<sequence>MEDPVLPFELKRMFLGEEPLLFYAEIAVRTLIIYGYTLGMIRWIGGRSVTQLSMVDLILVIALGSAVGDATFYPDVPVLQAMLVITVIVCLNKLIDNLIERYDTAKRMIDGRTVAVVRDGRIDREGLILRDISALELKSLLRLKGVSNLGQVEFAFHESGGGLSVFPRDTPVPGLPIVPPQDVEPLASLSDAAPDTQACCVNCGSLRPAELVTPVTRCTDCGRTDGWTPAVTPLVIRPAA</sequence>
<dbReference type="Proteomes" id="UP000199555">
    <property type="component" value="Unassembled WGS sequence"/>
</dbReference>
<dbReference type="Pfam" id="PF20730">
    <property type="entry name" value="YetF_N"/>
    <property type="match status" value="1"/>
</dbReference>
<keyword evidence="4 7" id="KW-0812">Transmembrane</keyword>
<dbReference type="AlphaFoldDB" id="A0A1G9I8Y9"/>
<evidence type="ECO:0000256" key="7">
    <source>
        <dbReference type="SAM" id="Phobius"/>
    </source>
</evidence>
<dbReference type="OrthoDB" id="65069at2"/>
<reference evidence="11" key="1">
    <citation type="submission" date="2016-10" db="EMBL/GenBank/DDBJ databases">
        <authorList>
            <person name="Varghese N."/>
            <person name="Submissions S."/>
        </authorList>
    </citation>
    <scope>NUCLEOTIDE SEQUENCE [LARGE SCALE GENOMIC DNA]</scope>
    <source>
        <strain evidence="11">CGMCC 1.7655</strain>
    </source>
</reference>
<evidence type="ECO:0000256" key="6">
    <source>
        <dbReference type="ARBA" id="ARBA00023136"/>
    </source>
</evidence>
<dbReference type="STRING" id="525640.SAMN04487971_107191"/>
<dbReference type="Gene3D" id="3.30.240.20">
    <property type="entry name" value="bsu07140 like domains"/>
    <property type="match status" value="1"/>
</dbReference>
<evidence type="ECO:0000259" key="9">
    <source>
        <dbReference type="Pfam" id="PF20730"/>
    </source>
</evidence>
<dbReference type="EMBL" id="FNGE01000007">
    <property type="protein sequence ID" value="SDL21717.1"/>
    <property type="molecule type" value="Genomic_DNA"/>
</dbReference>
<evidence type="ECO:0000313" key="11">
    <source>
        <dbReference type="Proteomes" id="UP000199555"/>
    </source>
</evidence>
<keyword evidence="11" id="KW-1185">Reference proteome</keyword>
<accession>A0A1G9I8Y9</accession>
<protein>
    <submittedName>
        <fullName evidence="10">Uncharacterized membrane protein YcaP, DUF421 family</fullName>
    </submittedName>
</protein>
<comment type="similarity">
    <text evidence="2">Belongs to the UPF0702 family.</text>
</comment>
<dbReference type="PANTHER" id="PTHR34582:SF6">
    <property type="entry name" value="UPF0702 TRANSMEMBRANE PROTEIN YCAP"/>
    <property type="match status" value="1"/>
</dbReference>
<keyword evidence="6 7" id="KW-0472">Membrane</keyword>
<dbReference type="Pfam" id="PF04239">
    <property type="entry name" value="DUF421"/>
    <property type="match status" value="1"/>
</dbReference>
<dbReference type="GO" id="GO:0005886">
    <property type="term" value="C:plasma membrane"/>
    <property type="evidence" value="ECO:0007669"/>
    <property type="project" value="UniProtKB-SubCell"/>
</dbReference>
<evidence type="ECO:0000256" key="5">
    <source>
        <dbReference type="ARBA" id="ARBA00022989"/>
    </source>
</evidence>